<evidence type="ECO:0000313" key="1">
    <source>
        <dbReference type="EMBL" id="OEZ95489.1"/>
    </source>
</evidence>
<name>A0A1E7WCS6_9BURK</name>
<dbReference type="EMBL" id="LROM01000123">
    <property type="protein sequence ID" value="OEZ95489.1"/>
    <property type="molecule type" value="Genomic_DNA"/>
</dbReference>
<dbReference type="AlphaFoldDB" id="A0A1E7WCS6"/>
<comment type="caution">
    <text evidence="1">The sequence shown here is derived from an EMBL/GenBank/DDBJ whole genome shotgun (WGS) entry which is preliminary data.</text>
</comment>
<dbReference type="Proteomes" id="UP000175989">
    <property type="component" value="Unassembled WGS sequence"/>
</dbReference>
<proteinExistence type="predicted"/>
<organism evidence="1 2">
    <name type="scientific">Duganella phyllosphaerae</name>
    <dbReference type="NCBI Taxonomy" id="762836"/>
    <lineage>
        <taxon>Bacteria</taxon>
        <taxon>Pseudomonadati</taxon>
        <taxon>Pseudomonadota</taxon>
        <taxon>Betaproteobacteria</taxon>
        <taxon>Burkholderiales</taxon>
        <taxon>Oxalobacteraceae</taxon>
        <taxon>Telluria group</taxon>
        <taxon>Duganella</taxon>
    </lineage>
</organism>
<reference evidence="2" key="1">
    <citation type="journal article" date="2016" name="Front. Microbiol.">
        <title>Molecular Keys to the Janthinobacterium and Duganella spp. Interaction with the Plant Pathogen Fusarium graminearum.</title>
        <authorList>
            <person name="Haack F.S."/>
            <person name="Poehlein A."/>
            <person name="Kroger C."/>
            <person name="Voigt C.A."/>
            <person name="Piepenbring M."/>
            <person name="Bode H.B."/>
            <person name="Daniel R."/>
            <person name="Schafer W."/>
            <person name="Streit W.R."/>
        </authorList>
    </citation>
    <scope>NUCLEOTIDE SEQUENCE [LARGE SCALE GENOMIC DNA]</scope>
    <source>
        <strain evidence="2">T54</strain>
    </source>
</reference>
<gene>
    <name evidence="1" type="ORF">DUPY_42620</name>
</gene>
<accession>A0A1E7WCS6</accession>
<evidence type="ECO:0000313" key="2">
    <source>
        <dbReference type="Proteomes" id="UP000175989"/>
    </source>
</evidence>
<keyword evidence="2" id="KW-1185">Reference proteome</keyword>
<sequence>MERVHDQEAVIEAGEADPDLAGVYLLGKDIQRVERGRNALRKSFTRQVDHGRGHVSPLRFRRNSTRQPHATTVARPTAIRVSFAHPDHCSQRMYSVCALSAAASKPRARQSSSTCGHAKATSISIENSGQLRLTLTQQANRALCASSAVFSTRCNMASTPNHVRVATSSGRPIRSHGRRPHRFVDLISLALSLRLANLQQLLHICPVQLSSAVRKIIHEHEAADVGIVCRDRPEAEVMPNLMRNGCRIKAFRTTSHDTALHLATRDGWPDRCRAGSHTV</sequence>
<protein>
    <submittedName>
        <fullName evidence="1">Uncharacterized protein</fullName>
    </submittedName>
</protein>